<keyword evidence="3 6" id="KW-1133">Transmembrane helix</keyword>
<evidence type="ECO:0000256" key="3">
    <source>
        <dbReference type="ARBA" id="ARBA00022989"/>
    </source>
</evidence>
<gene>
    <name evidence="8" type="ORF">GCM10023186_07230</name>
</gene>
<evidence type="ECO:0000256" key="5">
    <source>
        <dbReference type="SAM" id="MobiDB-lite"/>
    </source>
</evidence>
<comment type="subcellular location">
    <subcellularLocation>
        <location evidence="1">Membrane</location>
        <topology evidence="1">Single-pass membrane protein</topology>
    </subcellularLocation>
</comment>
<evidence type="ECO:0000256" key="6">
    <source>
        <dbReference type="SAM" id="Phobius"/>
    </source>
</evidence>
<name>A0ABP8IV41_9BACT</name>
<feature type="region of interest" description="Disordered" evidence="5">
    <location>
        <begin position="1518"/>
        <end position="1543"/>
    </location>
</feature>
<dbReference type="EMBL" id="BAABHA010000002">
    <property type="protein sequence ID" value="GAA4375022.1"/>
    <property type="molecule type" value="Genomic_DNA"/>
</dbReference>
<comment type="caution">
    <text evidence="8">The sequence shown here is derived from an EMBL/GenBank/DDBJ whole genome shotgun (WGS) entry which is preliminary data.</text>
</comment>
<evidence type="ECO:0000256" key="4">
    <source>
        <dbReference type="ARBA" id="ARBA00023136"/>
    </source>
</evidence>
<feature type="transmembrane region" description="Helical" evidence="6">
    <location>
        <begin position="29"/>
        <end position="50"/>
    </location>
</feature>
<proteinExistence type="predicted"/>
<evidence type="ECO:0000256" key="1">
    <source>
        <dbReference type="ARBA" id="ARBA00004167"/>
    </source>
</evidence>
<evidence type="ECO:0000313" key="9">
    <source>
        <dbReference type="Proteomes" id="UP001500454"/>
    </source>
</evidence>
<organism evidence="8 9">
    <name type="scientific">Hymenobacter koreensis</name>
    <dbReference type="NCBI Taxonomy" id="1084523"/>
    <lineage>
        <taxon>Bacteria</taxon>
        <taxon>Pseudomonadati</taxon>
        <taxon>Bacteroidota</taxon>
        <taxon>Cytophagia</taxon>
        <taxon>Cytophagales</taxon>
        <taxon>Hymenobacteraceae</taxon>
        <taxon>Hymenobacter</taxon>
    </lineage>
</organism>
<dbReference type="Pfam" id="PF05359">
    <property type="entry name" value="DUF748"/>
    <property type="match status" value="1"/>
</dbReference>
<sequence>MLLGRLPLAQPFSFPPDNRVQVIKAILKVLLGLLVLLGLVLGAAVLALRVPAVQTSVARKTAAILSEKLGHEVTIGRVDVRPFTRVVLDQVHVLDRAGNELFHIGRTEADISVFSIFSPNKLYISKATLTEPRFALITYANQPDSTNLTQFIGAVKKLIGAPDTTATKKPFDFKIEAVDLRNARFVLDRQNVRKEPYYGKFMDYAHMDIDSIYANLSEIWFRGDTVHARIADMRAVDRPSKTRLRELSADMTYASKFWEFDQLDLHVGRSHLSNYLKFEYQHFLNFTDFNDSVKVTARLKPSRVYSDDIAQFAPQLEGWNEQVLISGEAKGYVRNFAAKNLDVRYSNGGTRIIGNISAEGLPEWKETFAELRLRPGTVLNPKDLQPILPASVYPYFQRLGTVQLNGQFLGFYNDFVANGDFRTKLGNLTSDVNLKFKNDARFSSYAGTVRTSNFQLGKLIGDESVVRDVAVNGRIQGQGFTPEGARARMTATIPHIWVKGYRYQNIQVTDGQLSKQSFDGNVRVNDPNLQVTGEGTISFGRQQAFDVVADVRRANLQALGILNRPVSISTQANVKFQGLTLDALLGRIHLRDTRLTVQNRTVQLDTLDLLATRRNGERLLAVRSDAFNLRAAGNFEFTRVISDVQQLADEYLLNFQGDAAATAAYYRRKRRQTVTDYSIALNLYLKRPNPLIHVFMPQLTVSDSTRIEGSFRNGNTSILNLSGTVARVQYDSIRADNAAFDLLTSKLPYSPEVLAQASVTSTRQRLPGLGATEQFYVEGVWDQDKINFSSSLAQTGTTNRAQINGALDFLPGAVQIVFRQSGVNLLGRDWTIAQDNAITIRGGGHEIDVQNFTLSNGAQQVSAVGQVSEDPSRTLHLQVKDLELATLTSLTRQNMTGRVNAVGDVRGVFGQLVASARLTVDSLFFDKVLIGNVTGVSDWDNRASRLGVNLNVERDRLNVLSVAGTIAPGAAQDQLNLTGVLNDAPIKLAEPFLAGVLKNLGGTGRGTLRLTGKFAAPSLRGEVAVRNGQLTFAYLNTVYTFEDRIRFFEDRMVFRNIRLRDVLGNSGTLDGSIYHEGFSNMRLALKANFRRMQVLNTTRRDNELYFGTAFATGEATVSGLTDNLVVNVRARSEAGTRLSLPLDNAATATQANYIRFVNRNPALQDTTAAVTGPVRPKVDLSGILLNCIFDVTQDAYMEVILDENTGDVIRGTAAGQLRLNIDTRGDFNMYGQLEIVRGAYNFTLQGLVNKEFQVRPGGTLTWNGSPLDGQMDVTATYTQRTPLAPILLQPTDGVTSTGYENATASVTAIMHLTGEMLLPRIQLGLEFNDAPSALEAELTSFLSSIRNDEQELNRQVFSLLLFRQLSTVGGFGNSALSGGGTVQNSLGQILSTQLGLLTSQINQNLEINFNLDGVTAEELQRLQVRLSYSLLEGRLRFTRQGGISNNAYNDNPTGAAQTSLVGDLSLEYFLRKDGRFRVRLRYETTPRDLGLQNQQRAGVSFVHTEQFDSLTELFARKRPRRREEAARKAREQLTIDDDPRTAL</sequence>
<protein>
    <submittedName>
        <fullName evidence="8">Translocation/assembly module TamB domain-containing protein</fullName>
    </submittedName>
</protein>
<keyword evidence="9" id="KW-1185">Reference proteome</keyword>
<evidence type="ECO:0000259" key="7">
    <source>
        <dbReference type="Pfam" id="PF04357"/>
    </source>
</evidence>
<dbReference type="Pfam" id="PF04357">
    <property type="entry name" value="TamB"/>
    <property type="match status" value="1"/>
</dbReference>
<reference evidence="9" key="1">
    <citation type="journal article" date="2019" name="Int. J. Syst. Evol. Microbiol.">
        <title>The Global Catalogue of Microorganisms (GCM) 10K type strain sequencing project: providing services to taxonomists for standard genome sequencing and annotation.</title>
        <authorList>
            <consortium name="The Broad Institute Genomics Platform"/>
            <consortium name="The Broad Institute Genome Sequencing Center for Infectious Disease"/>
            <person name="Wu L."/>
            <person name="Ma J."/>
        </authorList>
    </citation>
    <scope>NUCLEOTIDE SEQUENCE [LARGE SCALE GENOMIC DNA]</scope>
    <source>
        <strain evidence="9">JCM 17924</strain>
    </source>
</reference>
<keyword evidence="4 6" id="KW-0472">Membrane</keyword>
<evidence type="ECO:0000256" key="2">
    <source>
        <dbReference type="ARBA" id="ARBA00022692"/>
    </source>
</evidence>
<keyword evidence="2 6" id="KW-0812">Transmembrane</keyword>
<feature type="compositionally biased region" description="Basic and acidic residues" evidence="5">
    <location>
        <begin position="1521"/>
        <end position="1543"/>
    </location>
</feature>
<evidence type="ECO:0000313" key="8">
    <source>
        <dbReference type="EMBL" id="GAA4375022.1"/>
    </source>
</evidence>
<dbReference type="Proteomes" id="UP001500454">
    <property type="component" value="Unassembled WGS sequence"/>
</dbReference>
<accession>A0ABP8IV41</accession>
<feature type="domain" description="Translocation and assembly module TamB C-terminal" evidence="7">
    <location>
        <begin position="1060"/>
        <end position="1501"/>
    </location>
</feature>
<dbReference type="InterPro" id="IPR008023">
    <property type="entry name" value="DUF748"/>
</dbReference>
<dbReference type="InterPro" id="IPR007452">
    <property type="entry name" value="TamB_C"/>
</dbReference>